<keyword evidence="3" id="KW-0804">Transcription</keyword>
<dbReference type="Proteomes" id="UP000276603">
    <property type="component" value="Unassembled WGS sequence"/>
</dbReference>
<evidence type="ECO:0000256" key="3">
    <source>
        <dbReference type="ARBA" id="ARBA00023163"/>
    </source>
</evidence>
<keyword evidence="2" id="KW-0238">DNA-binding</keyword>
<dbReference type="GO" id="GO:0003700">
    <property type="term" value="F:DNA-binding transcription factor activity"/>
    <property type="evidence" value="ECO:0007669"/>
    <property type="project" value="InterPro"/>
</dbReference>
<evidence type="ECO:0000313" key="7">
    <source>
        <dbReference type="Proteomes" id="UP000276603"/>
    </source>
</evidence>
<feature type="transmembrane region" description="Helical" evidence="4">
    <location>
        <begin position="60"/>
        <end position="82"/>
    </location>
</feature>
<evidence type="ECO:0000256" key="4">
    <source>
        <dbReference type="SAM" id="Phobius"/>
    </source>
</evidence>
<accession>A0A3B0C9I1</accession>
<keyword evidence="4" id="KW-0472">Membrane</keyword>
<dbReference type="Gene3D" id="1.10.10.60">
    <property type="entry name" value="Homeodomain-like"/>
    <property type="match status" value="1"/>
</dbReference>
<dbReference type="PROSITE" id="PS01124">
    <property type="entry name" value="HTH_ARAC_FAMILY_2"/>
    <property type="match status" value="1"/>
</dbReference>
<dbReference type="SUPFAM" id="SSF46689">
    <property type="entry name" value="Homeodomain-like"/>
    <property type="match status" value="1"/>
</dbReference>
<evidence type="ECO:0000256" key="1">
    <source>
        <dbReference type="ARBA" id="ARBA00023015"/>
    </source>
</evidence>
<evidence type="ECO:0000259" key="5">
    <source>
        <dbReference type="PROSITE" id="PS01124"/>
    </source>
</evidence>
<feature type="transmembrane region" description="Helical" evidence="4">
    <location>
        <begin position="94"/>
        <end position="115"/>
    </location>
</feature>
<dbReference type="OrthoDB" id="9779074at2"/>
<organism evidence="6 7">
    <name type="scientific">Ulvibacterium marinum</name>
    <dbReference type="NCBI Taxonomy" id="2419782"/>
    <lineage>
        <taxon>Bacteria</taxon>
        <taxon>Pseudomonadati</taxon>
        <taxon>Bacteroidota</taxon>
        <taxon>Flavobacteriia</taxon>
        <taxon>Flavobacteriales</taxon>
        <taxon>Flavobacteriaceae</taxon>
        <taxon>Ulvibacterium</taxon>
    </lineage>
</organism>
<keyword evidence="4" id="KW-0812">Transmembrane</keyword>
<name>A0A3B0C9I1_9FLAO</name>
<dbReference type="PRINTS" id="PR00032">
    <property type="entry name" value="HTHARAC"/>
</dbReference>
<dbReference type="AlphaFoldDB" id="A0A3B0C9I1"/>
<dbReference type="Pfam" id="PF12833">
    <property type="entry name" value="HTH_18"/>
    <property type="match status" value="1"/>
</dbReference>
<proteinExistence type="predicted"/>
<feature type="transmembrane region" description="Helical" evidence="4">
    <location>
        <begin position="121"/>
        <end position="138"/>
    </location>
</feature>
<feature type="transmembrane region" description="Helical" evidence="4">
    <location>
        <begin position="37"/>
        <end position="54"/>
    </location>
</feature>
<feature type="transmembrane region" description="Helical" evidence="4">
    <location>
        <begin position="187"/>
        <end position="207"/>
    </location>
</feature>
<comment type="caution">
    <text evidence="6">The sequence shown here is derived from an EMBL/GenBank/DDBJ whole genome shotgun (WGS) entry which is preliminary data.</text>
</comment>
<evidence type="ECO:0000313" key="6">
    <source>
        <dbReference type="EMBL" id="RKN81611.1"/>
    </source>
</evidence>
<dbReference type="InterPro" id="IPR020449">
    <property type="entry name" value="Tscrpt_reg_AraC-type_HTH"/>
</dbReference>
<dbReference type="InterPro" id="IPR009057">
    <property type="entry name" value="Homeodomain-like_sf"/>
</dbReference>
<feature type="domain" description="HTH araC/xylS-type" evidence="5">
    <location>
        <begin position="248"/>
        <end position="352"/>
    </location>
</feature>
<protein>
    <submittedName>
        <fullName evidence="6">AraC family transcriptional regulator</fullName>
    </submittedName>
</protein>
<dbReference type="SMART" id="SM00342">
    <property type="entry name" value="HTH_ARAC"/>
    <property type="match status" value="1"/>
</dbReference>
<dbReference type="InterPro" id="IPR018060">
    <property type="entry name" value="HTH_AraC"/>
</dbReference>
<dbReference type="GO" id="GO:0043565">
    <property type="term" value="F:sequence-specific DNA binding"/>
    <property type="evidence" value="ECO:0007669"/>
    <property type="project" value="InterPro"/>
</dbReference>
<dbReference type="PANTHER" id="PTHR43280:SF29">
    <property type="entry name" value="ARAC-FAMILY TRANSCRIPTIONAL REGULATOR"/>
    <property type="match status" value="1"/>
</dbReference>
<reference evidence="6 7" key="1">
    <citation type="submission" date="2018-10" db="EMBL/GenBank/DDBJ databases">
        <title>Ulvibacterium marinum gen. nov., sp. nov., a novel marine bacterium of the family Flavobacteriaceae, isolated from a culture of the green alga Ulva prolifera.</title>
        <authorList>
            <person name="Zhang Z."/>
        </authorList>
    </citation>
    <scope>NUCLEOTIDE SEQUENCE [LARGE SCALE GENOMIC DNA]</scope>
    <source>
        <strain evidence="6 7">CCMM003</strain>
    </source>
</reference>
<dbReference type="RefSeq" id="WP_120711766.1">
    <property type="nucleotide sequence ID" value="NZ_RBCJ01000002.1"/>
</dbReference>
<gene>
    <name evidence="6" type="ORF">D7Z94_11940</name>
</gene>
<feature type="transmembrane region" description="Helical" evidence="4">
    <location>
        <begin position="159"/>
        <end position="175"/>
    </location>
</feature>
<keyword evidence="4" id="KW-1133">Transmembrane helix</keyword>
<keyword evidence="7" id="KW-1185">Reference proteome</keyword>
<dbReference type="EMBL" id="RBCJ01000002">
    <property type="protein sequence ID" value="RKN81611.1"/>
    <property type="molecule type" value="Genomic_DNA"/>
</dbReference>
<evidence type="ECO:0000256" key="2">
    <source>
        <dbReference type="ARBA" id="ARBA00023125"/>
    </source>
</evidence>
<feature type="transmembrane region" description="Helical" evidence="4">
    <location>
        <begin position="6"/>
        <end position="25"/>
    </location>
</feature>
<sequence>MTIYIADIIPFIIILQSIFFALVLLTDRGSKKISNSYLASFLIMLALQFTVMLNDTYGTANIFLSATLCVYGFAYGPLLFLYSRSLMYRKFRFSFLQLAHFIPFVILLLTAALGYSFCGRFGFLLYVSLLTYSTLAILKVVTYRKIVKETQSSLSRTDLVWLQWTIIIFCVALLLDMVDQLFWSTDLFAGISSIHLMILLLINWMFYKGLKQPQIFLGITALDEAVFMEKRKAPLKTTPDTSEKQDLEHIQGFMRDSDLYMDPELSLRQLSEQLQIPPRRLSYLINAFLGQNFMGFINNHRIEKAKSRLEYPKEKGETILEVMYEVGFNSKSSFNTLFKQKTGLTPTEYKKKHLSS</sequence>
<dbReference type="PANTHER" id="PTHR43280">
    <property type="entry name" value="ARAC-FAMILY TRANSCRIPTIONAL REGULATOR"/>
    <property type="match status" value="1"/>
</dbReference>
<keyword evidence="1" id="KW-0805">Transcription regulation</keyword>